<dbReference type="GO" id="GO:0003677">
    <property type="term" value="F:DNA binding"/>
    <property type="evidence" value="ECO:0007669"/>
    <property type="project" value="InterPro"/>
</dbReference>
<dbReference type="SUPFAM" id="SSF47413">
    <property type="entry name" value="lambda repressor-like DNA-binding domains"/>
    <property type="match status" value="1"/>
</dbReference>
<protein>
    <submittedName>
        <fullName evidence="2">Helix-turn-helix protein</fullName>
    </submittedName>
</protein>
<proteinExistence type="predicted"/>
<feature type="domain" description="HTH cro/C1-type" evidence="1">
    <location>
        <begin position="28"/>
        <end position="74"/>
    </location>
</feature>
<dbReference type="SMART" id="SM00530">
    <property type="entry name" value="HTH_XRE"/>
    <property type="match status" value="1"/>
</dbReference>
<organism evidence="2 3">
    <name type="scientific">Pedobacter cryoconitis</name>
    <dbReference type="NCBI Taxonomy" id="188932"/>
    <lineage>
        <taxon>Bacteria</taxon>
        <taxon>Pseudomonadati</taxon>
        <taxon>Bacteroidota</taxon>
        <taxon>Sphingobacteriia</taxon>
        <taxon>Sphingobacteriales</taxon>
        <taxon>Sphingobacteriaceae</taxon>
        <taxon>Pedobacter</taxon>
    </lineage>
</organism>
<sequence length="74" mass="8527">MNDVLSISKSTLMQNHTELNAKNVAFNIKKIREHKNYTQIYLAKRLAISQNAYSKIELGYSKITINRLFAIAQI</sequence>
<evidence type="ECO:0000259" key="1">
    <source>
        <dbReference type="PROSITE" id="PS50943"/>
    </source>
</evidence>
<comment type="caution">
    <text evidence="2">The sequence shown here is derived from an EMBL/GenBank/DDBJ whole genome shotgun (WGS) entry which is preliminary data.</text>
</comment>
<reference evidence="2 3" key="1">
    <citation type="submission" date="2018-06" db="EMBL/GenBank/DDBJ databases">
        <title>Genomic Encyclopedia of Archaeal and Bacterial Type Strains, Phase II (KMG-II): from individual species to whole genera.</title>
        <authorList>
            <person name="Goeker M."/>
        </authorList>
    </citation>
    <scope>NUCLEOTIDE SEQUENCE [LARGE SCALE GENOMIC DNA]</scope>
    <source>
        <strain evidence="2 3">DSM 14825</strain>
    </source>
</reference>
<dbReference type="AlphaFoldDB" id="A0A327S1Y9"/>
<dbReference type="InterPro" id="IPR010982">
    <property type="entry name" value="Lambda_DNA-bd_dom_sf"/>
</dbReference>
<gene>
    <name evidence="2" type="ORF">LY11_04585</name>
</gene>
<name>A0A327S1Y9_9SPHI</name>
<dbReference type="CDD" id="cd00093">
    <property type="entry name" value="HTH_XRE"/>
    <property type="match status" value="1"/>
</dbReference>
<accession>A0A327S1Y9</accession>
<evidence type="ECO:0000313" key="3">
    <source>
        <dbReference type="Proteomes" id="UP000249754"/>
    </source>
</evidence>
<dbReference type="PROSITE" id="PS50943">
    <property type="entry name" value="HTH_CROC1"/>
    <property type="match status" value="1"/>
</dbReference>
<dbReference type="InterPro" id="IPR001387">
    <property type="entry name" value="Cro/C1-type_HTH"/>
</dbReference>
<dbReference type="EMBL" id="QLLR01000034">
    <property type="protein sequence ID" value="RAJ22881.1"/>
    <property type="molecule type" value="Genomic_DNA"/>
</dbReference>
<dbReference type="Proteomes" id="UP000249754">
    <property type="component" value="Unassembled WGS sequence"/>
</dbReference>
<dbReference type="Pfam" id="PF01381">
    <property type="entry name" value="HTH_3"/>
    <property type="match status" value="1"/>
</dbReference>
<evidence type="ECO:0000313" key="2">
    <source>
        <dbReference type="EMBL" id="RAJ22881.1"/>
    </source>
</evidence>
<dbReference type="Gene3D" id="1.10.260.40">
    <property type="entry name" value="lambda repressor-like DNA-binding domains"/>
    <property type="match status" value="1"/>
</dbReference>